<dbReference type="InterPro" id="IPR053191">
    <property type="entry name" value="DcsG_Biosynth_Enzyme"/>
</dbReference>
<proteinExistence type="predicted"/>
<dbReference type="RefSeq" id="WP_039570475.1">
    <property type="nucleotide sequence ID" value="NZ_CP009122.1"/>
</dbReference>
<evidence type="ECO:0000313" key="1">
    <source>
        <dbReference type="EMBL" id="AJA07038.1"/>
    </source>
</evidence>
<protein>
    <submittedName>
        <fullName evidence="1">Uncharacterized protein</fullName>
    </submittedName>
</protein>
<dbReference type="KEGG" id="sphk:SKP52_00440"/>
<dbReference type="EMBL" id="CP009122">
    <property type="protein sequence ID" value="AJA07038.1"/>
    <property type="molecule type" value="Genomic_DNA"/>
</dbReference>
<dbReference type="OrthoDB" id="3373978at2"/>
<organism evidence="1 2">
    <name type="scientific">Sphingopyxis fribergensis</name>
    <dbReference type="NCBI Taxonomy" id="1515612"/>
    <lineage>
        <taxon>Bacteria</taxon>
        <taxon>Pseudomonadati</taxon>
        <taxon>Pseudomonadota</taxon>
        <taxon>Alphaproteobacteria</taxon>
        <taxon>Sphingomonadales</taxon>
        <taxon>Sphingomonadaceae</taxon>
        <taxon>Sphingopyxis</taxon>
    </lineage>
</organism>
<dbReference type="PANTHER" id="PTHR39217:SF1">
    <property type="entry name" value="GLUTATHIONE SYNTHETASE"/>
    <property type="match status" value="1"/>
</dbReference>
<accession>A0A0A7PCW5</accession>
<dbReference type="SUPFAM" id="SSF56059">
    <property type="entry name" value="Glutathione synthetase ATP-binding domain-like"/>
    <property type="match status" value="1"/>
</dbReference>
<name>A0A0A7PCW5_9SPHN</name>
<dbReference type="PANTHER" id="PTHR39217">
    <property type="match status" value="1"/>
</dbReference>
<dbReference type="Proteomes" id="UP000030907">
    <property type="component" value="Chromosome"/>
</dbReference>
<keyword evidence="2" id="KW-1185">Reference proteome</keyword>
<dbReference type="AlphaFoldDB" id="A0A0A7PCW5"/>
<reference evidence="1 2" key="1">
    <citation type="journal article" date="2015" name="Int. J. Syst. Evol. Microbiol.">
        <title>Description of Sphingopyxis fribergensis sp. nov. - a soil bacterium with the ability to degrade styrene and phenylacetic acid.</title>
        <authorList>
            <person name="Oelschlagel M."/>
            <person name="Ruckert C."/>
            <person name="Kalinowski J."/>
            <person name="Schmidt G."/>
            <person name="Schlomann M."/>
            <person name="Tischler D."/>
        </authorList>
    </citation>
    <scope>NUCLEOTIDE SEQUENCE [LARGE SCALE GENOMIC DNA]</scope>
    <source>
        <strain evidence="1 2">Kp5.2</strain>
    </source>
</reference>
<sequence length="285" mass="30502">MPFQPRVAILVPAPDYYEKWQPAFARKAAALTAAGLIVEQRVWTDPGDLAGYDVVLPLFAWGYQRDVAAWYALLDRLEGEGLPIVNPVPVLRWNSDKAYLGELGAKRVAVVPTVEVDALDDASLTEAMSELMTDEVVIKPAISGGADGTHRIVPGAPLPSDAQGQRRLVQPLMAGILTEGEYSLFFFAGKFSHAIVKRPAAGDFRVQEQFGGRETVWDASEAAQALAAAALAAAPAPPVYARVDMVGDAAGMLHIMELELIEPSLFLHHAPDKGAAFGTAVYAAI</sequence>
<dbReference type="HOGENOM" id="CLU_070819_0_1_5"/>
<gene>
    <name evidence="1" type="ORF">SKP52_00440</name>
</gene>
<evidence type="ECO:0000313" key="2">
    <source>
        <dbReference type="Proteomes" id="UP000030907"/>
    </source>
</evidence>
<dbReference type="STRING" id="1515612.SKP52_00440"/>